<accession>A0ABW9XHI1</accession>
<sequence>MAGVVSAAIAAISTPLSAPLHAEELRDALASAYASNPTLLAARDQLRATDAGVPLARADGLPSLSASVQEMENVQQSRLSSGSTYMPRVFSMSGALSVPVFSGGAVRNAVHAAETRVVAGRADLRAVESGVFSQTVTAYLDVIRTEAIVRLNMAQVQTLEVNLKATSDRFQIGELTRTDVAQSQSRLALAQGNLRSAEAAHAVARETYIQVVGKPAGQLASPPALTAVPANVEDAVAYALDHNPDLLAAHERARAAGFDRAAAGAARLPKISIFADTARTDYQNSLRITGVPAALTPQSTTTADVGIRATIPLYQGGRPSALVRQAEARESQSLDQLIGVERQVIAGVRSAWSNYRAAQAIITSTQKAVDAAQLSLKGVRAENSVGNRTILDILNAEQELINAQVQLVTAQRNAYVAGFSLLSAMGRAEARDLGLDTGSLYDPEAHYRRAAGDYLDWGSDGRPQATATRTVDTPPQSGTIPAK</sequence>
<dbReference type="InterPro" id="IPR051906">
    <property type="entry name" value="TolC-like"/>
</dbReference>
<dbReference type="InterPro" id="IPR003423">
    <property type="entry name" value="OMP_efflux"/>
</dbReference>
<dbReference type="PANTHER" id="PTHR30026">
    <property type="entry name" value="OUTER MEMBRANE PROTEIN TOLC"/>
    <property type="match status" value="1"/>
</dbReference>
<dbReference type="EMBL" id="JAAAPO010000007">
    <property type="protein sequence ID" value="NBC37993.1"/>
    <property type="molecule type" value="Genomic_DNA"/>
</dbReference>
<evidence type="ECO:0000256" key="4">
    <source>
        <dbReference type="ARBA" id="ARBA00022452"/>
    </source>
</evidence>
<keyword evidence="7" id="KW-0998">Cell outer membrane</keyword>
<comment type="subcellular location">
    <subcellularLocation>
        <location evidence="1">Cell outer membrane</location>
    </subcellularLocation>
</comment>
<dbReference type="SUPFAM" id="SSF56954">
    <property type="entry name" value="Outer membrane efflux proteins (OEP)"/>
    <property type="match status" value="1"/>
</dbReference>
<feature type="compositionally biased region" description="Polar residues" evidence="8">
    <location>
        <begin position="465"/>
        <end position="483"/>
    </location>
</feature>
<gene>
    <name evidence="9" type="ORF">GTZ99_15670</name>
</gene>
<dbReference type="RefSeq" id="WP_161720576.1">
    <property type="nucleotide sequence ID" value="NZ_JAAAPO010000007.1"/>
</dbReference>
<dbReference type="Gene3D" id="1.20.1600.10">
    <property type="entry name" value="Outer membrane efflux proteins (OEP)"/>
    <property type="match status" value="1"/>
</dbReference>
<keyword evidence="3" id="KW-0813">Transport</keyword>
<protein>
    <submittedName>
        <fullName evidence="9">TolC family outer membrane protein</fullName>
    </submittedName>
</protein>
<evidence type="ECO:0000256" key="7">
    <source>
        <dbReference type="ARBA" id="ARBA00023237"/>
    </source>
</evidence>
<keyword evidence="10" id="KW-1185">Reference proteome</keyword>
<evidence type="ECO:0000313" key="10">
    <source>
        <dbReference type="Proteomes" id="UP000753724"/>
    </source>
</evidence>
<keyword evidence="6" id="KW-0472">Membrane</keyword>
<reference evidence="10" key="1">
    <citation type="submission" date="2020-01" db="EMBL/GenBank/DDBJ databases">
        <title>Sphingomonas sp. strain CSW-10.</title>
        <authorList>
            <person name="Chen W.-M."/>
        </authorList>
    </citation>
    <scope>NUCLEOTIDE SEQUENCE [LARGE SCALE GENOMIC DNA]</scope>
    <source>
        <strain evidence="10">FSY-8</strain>
    </source>
</reference>
<proteinExistence type="inferred from homology"/>
<feature type="region of interest" description="Disordered" evidence="8">
    <location>
        <begin position="458"/>
        <end position="483"/>
    </location>
</feature>
<dbReference type="InterPro" id="IPR010130">
    <property type="entry name" value="T1SS_OMP_TolC"/>
</dbReference>
<evidence type="ECO:0000256" key="3">
    <source>
        <dbReference type="ARBA" id="ARBA00022448"/>
    </source>
</evidence>
<organism evidence="9 10">
    <name type="scientific">Novosphingobium ovatum</name>
    <dbReference type="NCBI Taxonomy" id="1908523"/>
    <lineage>
        <taxon>Bacteria</taxon>
        <taxon>Pseudomonadati</taxon>
        <taxon>Pseudomonadota</taxon>
        <taxon>Alphaproteobacteria</taxon>
        <taxon>Sphingomonadales</taxon>
        <taxon>Sphingomonadaceae</taxon>
        <taxon>Novosphingobium</taxon>
    </lineage>
</organism>
<comment type="caution">
    <text evidence="9">The sequence shown here is derived from an EMBL/GenBank/DDBJ whole genome shotgun (WGS) entry which is preliminary data.</text>
</comment>
<evidence type="ECO:0000256" key="5">
    <source>
        <dbReference type="ARBA" id="ARBA00022692"/>
    </source>
</evidence>
<evidence type="ECO:0000256" key="6">
    <source>
        <dbReference type="ARBA" id="ARBA00023136"/>
    </source>
</evidence>
<dbReference type="Pfam" id="PF02321">
    <property type="entry name" value="OEP"/>
    <property type="match status" value="2"/>
</dbReference>
<dbReference type="Proteomes" id="UP000753724">
    <property type="component" value="Unassembled WGS sequence"/>
</dbReference>
<evidence type="ECO:0000256" key="2">
    <source>
        <dbReference type="ARBA" id="ARBA00007613"/>
    </source>
</evidence>
<dbReference type="PANTHER" id="PTHR30026:SF22">
    <property type="entry name" value="OUTER MEMBRANE EFFLUX PROTEIN"/>
    <property type="match status" value="1"/>
</dbReference>
<evidence type="ECO:0000313" key="9">
    <source>
        <dbReference type="EMBL" id="NBC37993.1"/>
    </source>
</evidence>
<evidence type="ECO:0000256" key="8">
    <source>
        <dbReference type="SAM" id="MobiDB-lite"/>
    </source>
</evidence>
<evidence type="ECO:0000256" key="1">
    <source>
        <dbReference type="ARBA" id="ARBA00004442"/>
    </source>
</evidence>
<keyword evidence="5" id="KW-0812">Transmembrane</keyword>
<name>A0ABW9XHI1_9SPHN</name>
<comment type="similarity">
    <text evidence="2">Belongs to the outer membrane factor (OMF) (TC 1.B.17) family.</text>
</comment>
<keyword evidence="4" id="KW-1134">Transmembrane beta strand</keyword>
<dbReference type="NCBIfam" id="TIGR01844">
    <property type="entry name" value="type_I_sec_TolC"/>
    <property type="match status" value="1"/>
</dbReference>